<keyword evidence="2" id="KW-1185">Reference proteome</keyword>
<proteinExistence type="predicted"/>
<organism evidence="1 2">
    <name type="scientific">Candidatus Epulonipiscium fishelsonii</name>
    <dbReference type="NCBI Taxonomy" id="77094"/>
    <lineage>
        <taxon>Bacteria</taxon>
        <taxon>Bacillati</taxon>
        <taxon>Bacillota</taxon>
        <taxon>Clostridia</taxon>
        <taxon>Lachnospirales</taxon>
        <taxon>Lachnospiraceae</taxon>
        <taxon>Candidatus Epulonipiscium</taxon>
    </lineage>
</organism>
<gene>
    <name evidence="1" type="ORF">AN396_00965</name>
</gene>
<dbReference type="EMBL" id="LJDB01000044">
    <property type="protein sequence ID" value="ONI40904.1"/>
    <property type="molecule type" value="Genomic_DNA"/>
</dbReference>
<dbReference type="Proteomes" id="UP000188605">
    <property type="component" value="Unassembled WGS sequence"/>
</dbReference>
<name>A0ACC8XDN0_9FIRM</name>
<evidence type="ECO:0000313" key="1">
    <source>
        <dbReference type="EMBL" id="ONI40904.1"/>
    </source>
</evidence>
<reference evidence="1" key="1">
    <citation type="submission" date="2016-08" db="EMBL/GenBank/DDBJ databases">
        <authorList>
            <person name="Ngugi D.K."/>
            <person name="Miyake S."/>
            <person name="Stingl U."/>
        </authorList>
    </citation>
    <scope>NUCLEOTIDE SEQUENCE</scope>
    <source>
        <strain evidence="1">SCG-B11WGA-EpuloA1</strain>
    </source>
</reference>
<comment type="caution">
    <text evidence="1">The sequence shown here is derived from an EMBL/GenBank/DDBJ whole genome shotgun (WGS) entry which is preliminary data.</text>
</comment>
<evidence type="ECO:0000313" key="2">
    <source>
        <dbReference type="Proteomes" id="UP000188605"/>
    </source>
</evidence>
<sequence>MERSWKFMKKLTLASLVLMIFTSVYGFANMPRAFFLMGYGSIAWYVLGAIVFFLPYAFMMAEYGSAFKNEKGGIFSWMQLSVGPKYAFVGTFMWYSSYIIWQVNVSSSLWVPLSNAVYGRDITGSLKFMGLEGPQVLGILGMCWIVFVTFVGSFGVDKISKITSVGGIAVTALNLVLLFGAIIALILNGGTLAQPINDFAQTVTVSPNPNYQSTLSLVSFFTFAIFAYGGIEVIGGLVDQTENPSVTFPKGVAFSAIIIALGYAIGIFMIGTFTNWESVLSNPSVNNANITYVVMSNLGYVLATGLGYSTEAAIVTGQWCARFVGISMFLALTGAFFTLTYAPLKQLIEGTPQGLWPKKLLVTKRNMPVNAMWAQAAIVMVFILLVSFGGKEAAKFFDKLITMTNVAMTLPYMFLSVAFPFFKRKQNIEKPFEVYKSYGSALFASIVVTCSVGIANVISIIEPAIAKGRYVDTLLSGGGPIFFALVAFGIYTHYENKNNTPSKPSVKQKATS</sequence>
<accession>A0ACC8XDN0</accession>
<protein>
    <submittedName>
        <fullName evidence="1">Glutamate/gamma-aminobutyrate family transporter YjeM</fullName>
    </submittedName>
</protein>